<evidence type="ECO:0000256" key="6">
    <source>
        <dbReference type="ARBA" id="ARBA00023002"/>
    </source>
</evidence>
<dbReference type="CDD" id="cd00613">
    <property type="entry name" value="GDC-P"/>
    <property type="match status" value="2"/>
</dbReference>
<evidence type="ECO:0000259" key="11">
    <source>
        <dbReference type="Pfam" id="PF21478"/>
    </source>
</evidence>
<dbReference type="InterPro" id="IPR015424">
    <property type="entry name" value="PyrdxlP-dep_Trfase"/>
</dbReference>
<dbReference type="AlphaFoldDB" id="A0A2T0WJJ4"/>
<dbReference type="Pfam" id="PF02347">
    <property type="entry name" value="GDC-P"/>
    <property type="match status" value="2"/>
</dbReference>
<dbReference type="NCBIfam" id="TIGR00461">
    <property type="entry name" value="gcvP"/>
    <property type="match status" value="1"/>
</dbReference>
<reference evidence="12 13" key="1">
    <citation type="submission" date="2018-03" db="EMBL/GenBank/DDBJ databases">
        <title>Genomic Encyclopedia of Archaeal and Bacterial Type Strains, Phase II (KMG-II): from individual species to whole genera.</title>
        <authorList>
            <person name="Goeker M."/>
        </authorList>
    </citation>
    <scope>NUCLEOTIDE SEQUENCE [LARGE SCALE GENOMIC DNA]</scope>
    <source>
        <strain evidence="12 13">DSM 100212</strain>
    </source>
</reference>
<gene>
    <name evidence="8" type="primary">gcvP</name>
    <name evidence="12" type="ORF">CLV74_11162</name>
</gene>
<accession>A0A2T0WJJ4</accession>
<evidence type="ECO:0000256" key="2">
    <source>
        <dbReference type="ARBA" id="ARBA00003788"/>
    </source>
</evidence>
<dbReference type="GO" id="GO:0005960">
    <property type="term" value="C:glycine cleavage complex"/>
    <property type="evidence" value="ECO:0007669"/>
    <property type="project" value="TreeGrafter"/>
</dbReference>
<dbReference type="OrthoDB" id="9801272at2"/>
<comment type="function">
    <text evidence="2 8">The glycine cleavage system catalyzes the degradation of glycine. The P protein binds the alpha-amino group of glycine through its pyridoxal phosphate cofactor; CO(2) is released and the remaining methylamine moiety is then transferred to the lipoamide cofactor of the H protein.</text>
</comment>
<evidence type="ECO:0000256" key="1">
    <source>
        <dbReference type="ARBA" id="ARBA00001933"/>
    </source>
</evidence>
<feature type="domain" description="Glycine cleavage system P-protein N-terminal" evidence="10">
    <location>
        <begin position="471"/>
        <end position="728"/>
    </location>
</feature>
<dbReference type="GO" id="GO:0004375">
    <property type="term" value="F:glycine dehydrogenase (decarboxylating) activity"/>
    <property type="evidence" value="ECO:0007669"/>
    <property type="project" value="UniProtKB-EC"/>
</dbReference>
<evidence type="ECO:0000259" key="10">
    <source>
        <dbReference type="Pfam" id="PF02347"/>
    </source>
</evidence>
<dbReference type="NCBIfam" id="NF001696">
    <property type="entry name" value="PRK00451.1"/>
    <property type="match status" value="1"/>
</dbReference>
<feature type="modified residue" description="N6-(pyridoxal phosphate)lysine" evidence="8 9">
    <location>
        <position position="700"/>
    </location>
</feature>
<dbReference type="EMBL" id="PVTQ01000011">
    <property type="protein sequence ID" value="PRY86832.1"/>
    <property type="molecule type" value="Genomic_DNA"/>
</dbReference>
<dbReference type="RefSeq" id="WP_106266341.1">
    <property type="nucleotide sequence ID" value="NZ_PVTQ01000011.1"/>
</dbReference>
<evidence type="ECO:0000256" key="7">
    <source>
        <dbReference type="ARBA" id="ARBA00049026"/>
    </source>
</evidence>
<feature type="domain" description="Glycine dehydrogenase C-terminal" evidence="11">
    <location>
        <begin position="768"/>
        <end position="889"/>
    </location>
</feature>
<keyword evidence="5 8" id="KW-0663">Pyridoxal phosphate</keyword>
<dbReference type="Proteomes" id="UP000238392">
    <property type="component" value="Unassembled WGS sequence"/>
</dbReference>
<evidence type="ECO:0000256" key="9">
    <source>
        <dbReference type="PIRSR" id="PIRSR603437-50"/>
    </source>
</evidence>
<dbReference type="GO" id="GO:0016594">
    <property type="term" value="F:glycine binding"/>
    <property type="evidence" value="ECO:0007669"/>
    <property type="project" value="TreeGrafter"/>
</dbReference>
<comment type="cofactor">
    <cofactor evidence="1 8 9">
        <name>pyridoxal 5'-phosphate</name>
        <dbReference type="ChEBI" id="CHEBI:597326"/>
    </cofactor>
</comment>
<dbReference type="InterPro" id="IPR015422">
    <property type="entry name" value="PyrdxlP-dep_Trfase_small"/>
</dbReference>
<keyword evidence="6 8" id="KW-0560">Oxidoreductase</keyword>
<dbReference type="Gene3D" id="3.40.640.10">
    <property type="entry name" value="Type I PLP-dependent aspartate aminotransferase-like (Major domain)"/>
    <property type="match status" value="2"/>
</dbReference>
<protein>
    <recommendedName>
        <fullName evidence="8">Glycine dehydrogenase (decarboxylating)</fullName>
        <ecNumber evidence="8">1.4.4.2</ecNumber>
    </recommendedName>
    <alternativeName>
        <fullName evidence="8">Glycine cleavage system P-protein</fullName>
    </alternativeName>
    <alternativeName>
        <fullName evidence="8">Glycine decarboxylase</fullName>
    </alternativeName>
    <alternativeName>
        <fullName evidence="8">Glycine dehydrogenase (aminomethyl-transferring)</fullName>
    </alternativeName>
</protein>
<comment type="caution">
    <text evidence="12">The sequence shown here is derived from an EMBL/GenBank/DDBJ whole genome shotgun (WGS) entry which is preliminary data.</text>
</comment>
<proteinExistence type="inferred from homology"/>
<comment type="similarity">
    <text evidence="3 8">Belongs to the GcvP family.</text>
</comment>
<dbReference type="PANTHER" id="PTHR11773">
    <property type="entry name" value="GLYCINE DEHYDROGENASE, DECARBOXYLATING"/>
    <property type="match status" value="1"/>
</dbReference>
<dbReference type="Pfam" id="PF21478">
    <property type="entry name" value="GcvP2_C"/>
    <property type="match status" value="1"/>
</dbReference>
<dbReference type="HAMAP" id="MF_00711">
    <property type="entry name" value="GcvP"/>
    <property type="match status" value="1"/>
</dbReference>
<evidence type="ECO:0000256" key="8">
    <source>
        <dbReference type="HAMAP-Rule" id="MF_00711"/>
    </source>
</evidence>
<feature type="domain" description="Glycine cleavage system P-protein N-terminal" evidence="10">
    <location>
        <begin position="16"/>
        <end position="440"/>
    </location>
</feature>
<dbReference type="GO" id="GO:0030170">
    <property type="term" value="F:pyridoxal phosphate binding"/>
    <property type="evidence" value="ECO:0007669"/>
    <property type="project" value="TreeGrafter"/>
</dbReference>
<evidence type="ECO:0000313" key="13">
    <source>
        <dbReference type="Proteomes" id="UP000238392"/>
    </source>
</evidence>
<dbReference type="InterPro" id="IPR015421">
    <property type="entry name" value="PyrdxlP-dep_Trfase_major"/>
</dbReference>
<evidence type="ECO:0000256" key="4">
    <source>
        <dbReference type="ARBA" id="ARBA00011690"/>
    </source>
</evidence>
<dbReference type="GO" id="GO:0005829">
    <property type="term" value="C:cytosol"/>
    <property type="evidence" value="ECO:0007669"/>
    <property type="project" value="TreeGrafter"/>
</dbReference>
<keyword evidence="13" id="KW-1185">Reference proteome</keyword>
<dbReference type="EC" id="1.4.4.2" evidence="8"/>
<dbReference type="InterPro" id="IPR020581">
    <property type="entry name" value="GDC_P"/>
</dbReference>
<dbReference type="PANTHER" id="PTHR11773:SF1">
    <property type="entry name" value="GLYCINE DEHYDROGENASE (DECARBOXYLATING), MITOCHONDRIAL"/>
    <property type="match status" value="1"/>
</dbReference>
<comment type="subunit">
    <text evidence="4 8">The glycine cleavage system is composed of four proteins: P, T, L and H.</text>
</comment>
<dbReference type="InterPro" id="IPR049315">
    <property type="entry name" value="GDC-P_N"/>
</dbReference>
<dbReference type="Gene3D" id="3.90.1150.10">
    <property type="entry name" value="Aspartate Aminotransferase, domain 1"/>
    <property type="match status" value="2"/>
</dbReference>
<dbReference type="SUPFAM" id="SSF53383">
    <property type="entry name" value="PLP-dependent transferases"/>
    <property type="match status" value="2"/>
</dbReference>
<dbReference type="NCBIfam" id="NF003346">
    <property type="entry name" value="PRK04366.1"/>
    <property type="match status" value="1"/>
</dbReference>
<dbReference type="GO" id="GO:0019464">
    <property type="term" value="P:glycine decarboxylation via glycine cleavage system"/>
    <property type="evidence" value="ECO:0007669"/>
    <property type="project" value="UniProtKB-UniRule"/>
</dbReference>
<dbReference type="InterPro" id="IPR003437">
    <property type="entry name" value="GcvP"/>
</dbReference>
<comment type="catalytic activity">
    <reaction evidence="7 8">
        <text>N(6)-[(R)-lipoyl]-L-lysyl-[glycine-cleavage complex H protein] + glycine + H(+) = N(6)-[(R)-S(8)-aminomethyldihydrolipoyl]-L-lysyl-[glycine-cleavage complex H protein] + CO2</text>
        <dbReference type="Rhea" id="RHEA:24304"/>
        <dbReference type="Rhea" id="RHEA-COMP:10494"/>
        <dbReference type="Rhea" id="RHEA-COMP:10495"/>
        <dbReference type="ChEBI" id="CHEBI:15378"/>
        <dbReference type="ChEBI" id="CHEBI:16526"/>
        <dbReference type="ChEBI" id="CHEBI:57305"/>
        <dbReference type="ChEBI" id="CHEBI:83099"/>
        <dbReference type="ChEBI" id="CHEBI:83143"/>
        <dbReference type="EC" id="1.4.4.2"/>
    </reaction>
</comment>
<evidence type="ECO:0000313" key="12">
    <source>
        <dbReference type="EMBL" id="PRY86832.1"/>
    </source>
</evidence>
<dbReference type="InterPro" id="IPR049316">
    <property type="entry name" value="GDC-P_C"/>
</dbReference>
<organism evidence="12 13">
    <name type="scientific">Donghicola tyrosinivorans</name>
    <dbReference type="NCBI Taxonomy" id="1652492"/>
    <lineage>
        <taxon>Bacteria</taxon>
        <taxon>Pseudomonadati</taxon>
        <taxon>Pseudomonadota</taxon>
        <taxon>Alphaproteobacteria</taxon>
        <taxon>Rhodobacterales</taxon>
        <taxon>Roseobacteraceae</taxon>
        <taxon>Donghicola</taxon>
    </lineage>
</organism>
<evidence type="ECO:0000256" key="3">
    <source>
        <dbReference type="ARBA" id="ARBA00010756"/>
    </source>
</evidence>
<sequence length="950" mass="102858">MPFTPTDYDPYDFANRRHIGPSPEEMALMLEAVGADSLDALIDETVPASIRTTDPLDFGAPKSERELTWFLRQIAKKNTVNSSMIGQGFYGTVTPPAIQRNILENPAWYTAYTPYQPEISQGRLEALLNFQTMVCDLTGLEIANASLLDEGTACAEAMAMAERVAKTKAKGFFIDQNCHPQNIAVMKTRAEPLGYEVIVGDPATDLVPDQVFAAIFQYPGTYGGLTDFTAQIDALHSANALGIVVADPMALTLLKEPAAMGADIAVGNTQRFGVPLGGGGPHAAYMACRDAYKRSMPGRIVGVSVDSHGTPAYRLSLQTREQHIRREKATSNVCTAQALLAVMAGMYAVFHGPKGLKAIAQRIHAVAVQFVEGLESAGFAVEPENFFDTVTVEVGPMQGVIYQAALDRKINLRKVGASKLGIAVDETTRGETIERLWEAFGITRSFDDYHHAYRLPEDLVRVSDYLTHPIFQMNRAETEMMRYMRRLSDRDLALDRAMIPLGSCTMKLNAAVEMAPITWPEFSAIHPFAPADQREGYQELVDDLSRILCMVTGYDAMSMQPNSGAQGEYAGLLTIMAYHKANGDAHRKVCLIPTSAHGTNPASAQMCGMKVVVVKSLENGDIDLEDFRTKAEAAGDDLAACMITYPSTHGVFEETVREVCAITHRYGGQVYLDGANLNALVGLVKPGEIGADVSHLNLHKTFAIPHGGGGPGMGPIGVKSHLAPYLPGHPETGGQTGPVTSTPWGSASILVISWAYCLAMGGAGLTQATKVAILSANYIASQLKDHYDVLFKGRSGRVAHECILDTRPFADSAGVTVDDVAKRLMDHGFHAPTMSWPVAGTLMVEPTESETKAELDRFITAMAAIAEEAQAIAKGEMDRDNNPLKNAPHTVASLVGDWDRPYSREAGCFPAASFRVDKYWPPVGRVDNVFGDRHLVCTCPPLSDYMDAAE</sequence>
<dbReference type="FunFam" id="3.40.640.10:FF:000005">
    <property type="entry name" value="Glycine dehydrogenase (decarboxylating), mitochondrial"/>
    <property type="match status" value="1"/>
</dbReference>
<evidence type="ECO:0000256" key="5">
    <source>
        <dbReference type="ARBA" id="ARBA00022898"/>
    </source>
</evidence>
<dbReference type="FunFam" id="3.40.640.10:FF:000007">
    <property type="entry name" value="glycine dehydrogenase (Decarboxylating), mitochondrial"/>
    <property type="match status" value="1"/>
</dbReference>
<name>A0A2T0WJJ4_9RHOB</name>